<dbReference type="GO" id="GO:0050661">
    <property type="term" value="F:NADP binding"/>
    <property type="evidence" value="ECO:0007669"/>
    <property type="project" value="InterPro"/>
</dbReference>
<evidence type="ECO:0000256" key="7">
    <source>
        <dbReference type="ARBA" id="ARBA00023033"/>
    </source>
</evidence>
<name>A0A0J7XTP1_9SPHN</name>
<dbReference type="RefSeq" id="WP_059151870.1">
    <property type="nucleotide sequence ID" value="NZ_KQ130454.1"/>
</dbReference>
<keyword evidence="3" id="KW-0285">Flavoprotein</keyword>
<evidence type="ECO:0000313" key="8">
    <source>
        <dbReference type="EMBL" id="KMS55191.1"/>
    </source>
</evidence>
<gene>
    <name evidence="8" type="ORF">V474_19315</name>
</gene>
<keyword evidence="5" id="KW-0521">NADP</keyword>
<dbReference type="Proteomes" id="UP000052268">
    <property type="component" value="Unassembled WGS sequence"/>
</dbReference>
<protein>
    <submittedName>
        <fullName evidence="8">Monooxygenase</fullName>
    </submittedName>
</protein>
<dbReference type="InterPro" id="IPR020946">
    <property type="entry name" value="Flavin_mOase-like"/>
</dbReference>
<evidence type="ECO:0000256" key="2">
    <source>
        <dbReference type="ARBA" id="ARBA00010139"/>
    </source>
</evidence>
<dbReference type="PATRIC" id="fig|1114963.3.peg.2700"/>
<keyword evidence="7 8" id="KW-0503">Monooxygenase</keyword>
<dbReference type="SUPFAM" id="SSF51905">
    <property type="entry name" value="FAD/NAD(P)-binding domain"/>
    <property type="match status" value="1"/>
</dbReference>
<dbReference type="AlphaFoldDB" id="A0A0J7XTP1"/>
<dbReference type="OrthoDB" id="312624at2"/>
<accession>A0A0J7XTP1</accession>
<reference evidence="8 9" key="1">
    <citation type="journal article" date="2015" name="G3 (Bethesda)">
        <title>Insights into Ongoing Evolution of the Hexachlorocyclohexane Catabolic Pathway from Comparative Genomics of Ten Sphingomonadaceae Strains.</title>
        <authorList>
            <person name="Pearce S.L."/>
            <person name="Oakeshott J.G."/>
            <person name="Pandey G."/>
        </authorList>
    </citation>
    <scope>NUCLEOTIDE SEQUENCE [LARGE SCALE GENOMIC DNA]</scope>
    <source>
        <strain evidence="8 9">LL02</strain>
    </source>
</reference>
<dbReference type="Gene3D" id="3.50.50.60">
    <property type="entry name" value="FAD/NAD(P)-binding domain"/>
    <property type="match status" value="2"/>
</dbReference>
<keyword evidence="4" id="KW-0274">FAD</keyword>
<comment type="caution">
    <text evidence="8">The sequence shown here is derived from an EMBL/GenBank/DDBJ whole genome shotgun (WGS) entry which is preliminary data.</text>
</comment>
<dbReference type="Pfam" id="PF13450">
    <property type="entry name" value="NAD_binding_8"/>
    <property type="match status" value="1"/>
</dbReference>
<dbReference type="FunFam" id="3.50.50.60:FF:000341">
    <property type="entry name" value="Baeyer-Villiger monooxygenase"/>
    <property type="match status" value="1"/>
</dbReference>
<comment type="similarity">
    <text evidence="2">Belongs to the FAD-binding monooxygenase family.</text>
</comment>
<dbReference type="GO" id="GO:0004499">
    <property type="term" value="F:N,N-dimethylaniline monooxygenase activity"/>
    <property type="evidence" value="ECO:0007669"/>
    <property type="project" value="InterPro"/>
</dbReference>
<keyword evidence="9" id="KW-1185">Reference proteome</keyword>
<evidence type="ECO:0000256" key="4">
    <source>
        <dbReference type="ARBA" id="ARBA00022827"/>
    </source>
</evidence>
<evidence type="ECO:0000256" key="6">
    <source>
        <dbReference type="ARBA" id="ARBA00023002"/>
    </source>
</evidence>
<evidence type="ECO:0000313" key="9">
    <source>
        <dbReference type="Proteomes" id="UP000052268"/>
    </source>
</evidence>
<dbReference type="InterPro" id="IPR036188">
    <property type="entry name" value="FAD/NAD-bd_sf"/>
</dbReference>
<keyword evidence="6" id="KW-0560">Oxidoreductase</keyword>
<proteinExistence type="inferred from homology"/>
<dbReference type="InterPro" id="IPR050775">
    <property type="entry name" value="FAD-binding_Monooxygenases"/>
</dbReference>
<dbReference type="EMBL" id="JACU01000005">
    <property type="protein sequence ID" value="KMS55191.1"/>
    <property type="molecule type" value="Genomic_DNA"/>
</dbReference>
<dbReference type="PANTHER" id="PTHR43098">
    <property type="entry name" value="L-ORNITHINE N(5)-MONOOXYGENASE-RELATED"/>
    <property type="match status" value="1"/>
</dbReference>
<evidence type="ECO:0000256" key="5">
    <source>
        <dbReference type="ARBA" id="ARBA00022857"/>
    </source>
</evidence>
<dbReference type="GO" id="GO:0050660">
    <property type="term" value="F:flavin adenine dinucleotide binding"/>
    <property type="evidence" value="ECO:0007669"/>
    <property type="project" value="InterPro"/>
</dbReference>
<evidence type="ECO:0000256" key="3">
    <source>
        <dbReference type="ARBA" id="ARBA00022630"/>
    </source>
</evidence>
<sequence length="618" mass="70199">MICQKTNVPAPEELDIPALKARYLAERDKRLRREGGEQYVRPTGDFSDNYAHDPFTPVTEREPLVEDLDVAILGAGFSGILAGYHLRQQGVTKVRNIDHAGGFGGVWYWNRYPGVQCDNDAYCYLPLLEETGFMPSKKFSDGWEIQAYCQKMATDFDLADKALFHTLVESITWDEGIKRWHVKTSRGDDLRVRFVVMAGGVMNMPKLPGIPGIHDFKGKMFHTSRWEHDYTGGSWTAPELEKLKDKRVAIVGTGATSVQAVPFLGKYAKQLYVLQRTPSNIDERPNPPTDPDWAAALQPGWQQERMANFHRGAQQFFLPGEPDLICDIWTEISRNLHVELEADDFFKNFPEMDMADFMARREVVDFQVMERLRRRVDDLVEDGATAEVLKPWFRFMCKRPLSNNDYYPTFNQPNVKVIDVSPTQGVERMTEKGFIADGVEYEVDLMIFASGFEVTSDLKRRWGIDTVEGEGGLSIYDHWTNGPSTLHGVTTDKFPGMFYMGYIQGATNSSTTEQFGRQAEHIAFMIGETVRRGADKFTATAEGVAGYVAHCRANEIDMSEFQQGCTPSYFNNEGDKELKWALFKGYLPGWDAWRDMLADWRKSPDLPGVAFEAKETVN</sequence>
<dbReference type="Pfam" id="PF00743">
    <property type="entry name" value="FMO-like"/>
    <property type="match status" value="1"/>
</dbReference>
<dbReference type="PANTHER" id="PTHR43098:SF2">
    <property type="entry name" value="FAD-BINDING MONOOXYGENASE AUSB-RELATED"/>
    <property type="match status" value="1"/>
</dbReference>
<organism evidence="8 9">
    <name type="scientific">Novosphingobium barchaimii LL02</name>
    <dbReference type="NCBI Taxonomy" id="1114963"/>
    <lineage>
        <taxon>Bacteria</taxon>
        <taxon>Pseudomonadati</taxon>
        <taxon>Pseudomonadota</taxon>
        <taxon>Alphaproteobacteria</taxon>
        <taxon>Sphingomonadales</taxon>
        <taxon>Sphingomonadaceae</taxon>
        <taxon>Novosphingobium</taxon>
    </lineage>
</organism>
<comment type="cofactor">
    <cofactor evidence="1">
        <name>FAD</name>
        <dbReference type="ChEBI" id="CHEBI:57692"/>
    </cofactor>
</comment>
<evidence type="ECO:0000256" key="1">
    <source>
        <dbReference type="ARBA" id="ARBA00001974"/>
    </source>
</evidence>